<gene>
    <name evidence="6" type="ORF">FIV46_10525</name>
</gene>
<dbReference type="Pfam" id="PF09339">
    <property type="entry name" value="HTH_IclR"/>
    <property type="match status" value="1"/>
</dbReference>
<dbReference type="OrthoDB" id="6057486at2"/>
<evidence type="ECO:0000313" key="7">
    <source>
        <dbReference type="Proteomes" id="UP000319148"/>
    </source>
</evidence>
<evidence type="ECO:0000313" key="6">
    <source>
        <dbReference type="EMBL" id="TPD59906.1"/>
    </source>
</evidence>
<protein>
    <submittedName>
        <fullName evidence="6">IclR family transcriptional regulator</fullName>
    </submittedName>
</protein>
<dbReference type="SUPFAM" id="SSF46785">
    <property type="entry name" value="Winged helix' DNA-binding domain"/>
    <property type="match status" value="1"/>
</dbReference>
<dbReference type="GO" id="GO:0003677">
    <property type="term" value="F:DNA binding"/>
    <property type="evidence" value="ECO:0007669"/>
    <property type="project" value="UniProtKB-KW"/>
</dbReference>
<dbReference type="InterPro" id="IPR011991">
    <property type="entry name" value="ArsR-like_HTH"/>
</dbReference>
<keyword evidence="3" id="KW-0804">Transcription</keyword>
<dbReference type="SUPFAM" id="SSF55781">
    <property type="entry name" value="GAF domain-like"/>
    <property type="match status" value="1"/>
</dbReference>
<dbReference type="GO" id="GO:0045892">
    <property type="term" value="P:negative regulation of DNA-templated transcription"/>
    <property type="evidence" value="ECO:0007669"/>
    <property type="project" value="TreeGrafter"/>
</dbReference>
<evidence type="ECO:0000259" key="4">
    <source>
        <dbReference type="PROSITE" id="PS51077"/>
    </source>
</evidence>
<dbReference type="PROSITE" id="PS51078">
    <property type="entry name" value="ICLR_ED"/>
    <property type="match status" value="1"/>
</dbReference>
<feature type="domain" description="IclR-ED" evidence="5">
    <location>
        <begin position="66"/>
        <end position="248"/>
    </location>
</feature>
<dbReference type="InterPro" id="IPR029016">
    <property type="entry name" value="GAF-like_dom_sf"/>
</dbReference>
<evidence type="ECO:0000256" key="1">
    <source>
        <dbReference type="ARBA" id="ARBA00023015"/>
    </source>
</evidence>
<dbReference type="InterPro" id="IPR036390">
    <property type="entry name" value="WH_DNA-bd_sf"/>
</dbReference>
<dbReference type="RefSeq" id="WP_139940877.1">
    <property type="nucleotide sequence ID" value="NZ_JBHSYP010000006.1"/>
</dbReference>
<evidence type="ECO:0000256" key="3">
    <source>
        <dbReference type="ARBA" id="ARBA00023163"/>
    </source>
</evidence>
<dbReference type="InterPro" id="IPR005471">
    <property type="entry name" value="Tscrpt_reg_IclR_N"/>
</dbReference>
<dbReference type="AlphaFoldDB" id="A0A501PJM9"/>
<keyword evidence="1" id="KW-0805">Transcription regulation</keyword>
<accession>A0A501PJM9</accession>
<keyword evidence="7" id="KW-1185">Reference proteome</keyword>
<dbReference type="PANTHER" id="PTHR30136">
    <property type="entry name" value="HELIX-TURN-HELIX TRANSCRIPTIONAL REGULATOR, ICLR FAMILY"/>
    <property type="match status" value="1"/>
</dbReference>
<dbReference type="Gene3D" id="3.30.450.40">
    <property type="match status" value="1"/>
</dbReference>
<dbReference type="Proteomes" id="UP000319148">
    <property type="component" value="Unassembled WGS sequence"/>
</dbReference>
<feature type="domain" description="HTH iclR-type" evidence="4">
    <location>
        <begin position="4"/>
        <end position="63"/>
    </location>
</feature>
<dbReference type="SMART" id="SM00346">
    <property type="entry name" value="HTH_ICLR"/>
    <property type="match status" value="1"/>
</dbReference>
<dbReference type="PROSITE" id="PS51077">
    <property type="entry name" value="HTH_ICLR"/>
    <property type="match status" value="1"/>
</dbReference>
<name>A0A501PJM9_9PROT</name>
<evidence type="ECO:0000256" key="2">
    <source>
        <dbReference type="ARBA" id="ARBA00023125"/>
    </source>
</evidence>
<dbReference type="GO" id="GO:0003700">
    <property type="term" value="F:DNA-binding transcription factor activity"/>
    <property type="evidence" value="ECO:0007669"/>
    <property type="project" value="TreeGrafter"/>
</dbReference>
<dbReference type="CDD" id="cd00090">
    <property type="entry name" value="HTH_ARSR"/>
    <property type="match status" value="1"/>
</dbReference>
<dbReference type="InterPro" id="IPR014757">
    <property type="entry name" value="Tscrpt_reg_IclR_C"/>
</dbReference>
<evidence type="ECO:0000259" key="5">
    <source>
        <dbReference type="PROSITE" id="PS51078"/>
    </source>
</evidence>
<organism evidence="6 7">
    <name type="scientific">Emcibacter nanhaiensis</name>
    <dbReference type="NCBI Taxonomy" id="1505037"/>
    <lineage>
        <taxon>Bacteria</taxon>
        <taxon>Pseudomonadati</taxon>
        <taxon>Pseudomonadota</taxon>
        <taxon>Alphaproteobacteria</taxon>
        <taxon>Emcibacterales</taxon>
        <taxon>Emcibacteraceae</taxon>
        <taxon>Emcibacter</taxon>
    </lineage>
</organism>
<comment type="caution">
    <text evidence="6">The sequence shown here is derived from an EMBL/GenBank/DDBJ whole genome shotgun (WGS) entry which is preliminary data.</text>
</comment>
<reference evidence="7" key="1">
    <citation type="submission" date="2019-06" db="EMBL/GenBank/DDBJ databases">
        <title>The complete genome of Emcibacter congregatus ZYLT.</title>
        <authorList>
            <person name="Zhao Z."/>
        </authorList>
    </citation>
    <scope>NUCLEOTIDE SEQUENCE [LARGE SCALE GENOMIC DNA]</scope>
    <source>
        <strain evidence="7">MCCC 1A06723</strain>
    </source>
</reference>
<keyword evidence="2" id="KW-0238">DNA-binding</keyword>
<dbReference type="Gene3D" id="1.10.10.10">
    <property type="entry name" value="Winged helix-like DNA-binding domain superfamily/Winged helix DNA-binding domain"/>
    <property type="match status" value="1"/>
</dbReference>
<dbReference type="InterPro" id="IPR050707">
    <property type="entry name" value="HTH_MetabolicPath_Reg"/>
</dbReference>
<dbReference type="PANTHER" id="PTHR30136:SF35">
    <property type="entry name" value="HTH-TYPE TRANSCRIPTIONAL REGULATOR RV1719"/>
    <property type="match status" value="1"/>
</dbReference>
<dbReference type="InterPro" id="IPR036388">
    <property type="entry name" value="WH-like_DNA-bd_sf"/>
</dbReference>
<dbReference type="EMBL" id="VFIY01000010">
    <property type="protein sequence ID" value="TPD59906.1"/>
    <property type="molecule type" value="Genomic_DNA"/>
</dbReference>
<proteinExistence type="predicted"/>
<dbReference type="Pfam" id="PF01614">
    <property type="entry name" value="IclR_C"/>
    <property type="match status" value="1"/>
</dbReference>
<sequence length="260" mass="28654">MSGTKTLDKAITILKLAIDSRRPQNAKEIAEAISLPPATVYRHLAVLEKQGLVRRSPQGSLGPGTELIALVDQGLLHRLLASAARPILAEVSRKLKMISHIGVYENEMVTYLVKSEPEGQKVFTRENEQLEAYCSGIGKILLAELPQQDLDAYLSTGPFPALTDTTITDPEKLRQVLVLTREQGFATDNSEIEPGLYCLAVPLRNLEGEAIAALSASCRNVETYEAEKDRIRKILTDAAVKLRESLYGRWVTKQSTSARD</sequence>